<proteinExistence type="predicted"/>
<dbReference type="Proteomes" id="UP000611554">
    <property type="component" value="Unassembled WGS sequence"/>
</dbReference>
<organism evidence="1 2">
    <name type="scientific">Streptosporangium pseudovulgare</name>
    <dbReference type="NCBI Taxonomy" id="35765"/>
    <lineage>
        <taxon>Bacteria</taxon>
        <taxon>Bacillati</taxon>
        <taxon>Actinomycetota</taxon>
        <taxon>Actinomycetes</taxon>
        <taxon>Streptosporangiales</taxon>
        <taxon>Streptosporangiaceae</taxon>
        <taxon>Streptosporangium</taxon>
    </lineage>
</organism>
<gene>
    <name evidence="1" type="ORF">GCM10010140_74120</name>
</gene>
<evidence type="ECO:0000313" key="2">
    <source>
        <dbReference type="Proteomes" id="UP000611554"/>
    </source>
</evidence>
<evidence type="ECO:0000313" key="1">
    <source>
        <dbReference type="EMBL" id="GGQ33258.1"/>
    </source>
</evidence>
<sequence>MQVTILPGGMLRVPVAITLSNGVTCDGTRDITSDDPEYLLWLPLARTEEEQLHSEATERVADQEILARWRTRQSA</sequence>
<reference evidence="2" key="1">
    <citation type="journal article" date="2019" name="Int. J. Syst. Evol. Microbiol.">
        <title>The Global Catalogue of Microorganisms (GCM) 10K type strain sequencing project: providing services to taxonomists for standard genome sequencing and annotation.</title>
        <authorList>
            <consortium name="The Broad Institute Genomics Platform"/>
            <consortium name="The Broad Institute Genome Sequencing Center for Infectious Disease"/>
            <person name="Wu L."/>
            <person name="Ma J."/>
        </authorList>
    </citation>
    <scope>NUCLEOTIDE SEQUENCE [LARGE SCALE GENOMIC DNA]</scope>
    <source>
        <strain evidence="2">JCM 3115</strain>
    </source>
</reference>
<comment type="caution">
    <text evidence="1">The sequence shown here is derived from an EMBL/GenBank/DDBJ whole genome shotgun (WGS) entry which is preliminary data.</text>
</comment>
<accession>A0ABQ2RJP6</accession>
<name>A0ABQ2RJP6_9ACTN</name>
<protein>
    <submittedName>
        <fullName evidence="1">Uncharacterized protein</fullName>
    </submittedName>
</protein>
<dbReference type="EMBL" id="BMQJ01000033">
    <property type="protein sequence ID" value="GGQ33258.1"/>
    <property type="molecule type" value="Genomic_DNA"/>
</dbReference>
<keyword evidence="2" id="KW-1185">Reference proteome</keyword>